<dbReference type="Gene3D" id="3.60.10.10">
    <property type="entry name" value="Endonuclease/exonuclease/phosphatase"/>
    <property type="match status" value="1"/>
</dbReference>
<sequence>MNIVDIIDDTVFQCCTCKTTRDCKTFLSQGNFGIYQTNICRINAHFDEFLIYFNEIKDDIQVLIFTETWHCQVDITKFNINGFSRYHSEHFINSSTGIVVFVKNDIDIICSEIILNTSIALLLSINIDVKIKILCLYRTPSFCAKLFITEFKHVLNTYFSQNNKRDHNVVIGDININILSNSIDIYYNNYLDLMSEFGFFSLINEITRETSSTESCIDHCFYNGPISLQSNNINSCIFKNDITDHYSVLLTLKLNQTRKIEKQECRSINKLNLEQFVALISQENWNNIYNEKDINKKAEILNKTIIMHKTKATTIKKIKNKNVPLKPWITPGILTSINKRNELAVKVKKHQSNEKLVSYYKKYRNKLSTLLHKCKNDYYKNHSF</sequence>
<dbReference type="EMBL" id="HBUF01260330">
    <property type="protein sequence ID" value="CAG6682689.1"/>
    <property type="molecule type" value="Transcribed_RNA"/>
</dbReference>
<dbReference type="PANTHER" id="PTHR33776:SF4">
    <property type="entry name" value="ENDONUCLEASE_EXONUCLEASE_PHOSPHATASE DOMAIN-CONTAINING PROTEIN"/>
    <property type="match status" value="1"/>
</dbReference>
<organism evidence="1">
    <name type="scientific">Cacopsylla melanoneura</name>
    <dbReference type="NCBI Taxonomy" id="428564"/>
    <lineage>
        <taxon>Eukaryota</taxon>
        <taxon>Metazoa</taxon>
        <taxon>Ecdysozoa</taxon>
        <taxon>Arthropoda</taxon>
        <taxon>Hexapoda</taxon>
        <taxon>Insecta</taxon>
        <taxon>Pterygota</taxon>
        <taxon>Neoptera</taxon>
        <taxon>Paraneoptera</taxon>
        <taxon>Hemiptera</taxon>
        <taxon>Sternorrhyncha</taxon>
        <taxon>Psylloidea</taxon>
        <taxon>Psyllidae</taxon>
        <taxon>Psyllinae</taxon>
        <taxon>Cacopsylla</taxon>
    </lineage>
</organism>
<dbReference type="SUPFAM" id="SSF56219">
    <property type="entry name" value="DNase I-like"/>
    <property type="match status" value="1"/>
</dbReference>
<name>A0A8D8T7E2_9HEMI</name>
<dbReference type="EMBL" id="HBUF01260329">
    <property type="protein sequence ID" value="CAG6682688.1"/>
    <property type="molecule type" value="Transcribed_RNA"/>
</dbReference>
<accession>A0A8D8T7E2</accession>
<dbReference type="InterPro" id="IPR036691">
    <property type="entry name" value="Endo/exonu/phosph_ase_sf"/>
</dbReference>
<evidence type="ECO:0008006" key="2">
    <source>
        <dbReference type="Google" id="ProtNLM"/>
    </source>
</evidence>
<dbReference type="PANTHER" id="PTHR33776">
    <property type="entry name" value="ENDO/EXONUCLEASE/PHOSPHATASE DOMAIN-CONTAINING PROTEIN"/>
    <property type="match status" value="1"/>
</dbReference>
<evidence type="ECO:0000313" key="1">
    <source>
        <dbReference type="EMBL" id="CAG6682688.1"/>
    </source>
</evidence>
<dbReference type="AlphaFoldDB" id="A0A8D8T7E2"/>
<protein>
    <recommendedName>
        <fullName evidence="2">Tick transposon</fullName>
    </recommendedName>
</protein>
<proteinExistence type="predicted"/>
<reference evidence="1" key="1">
    <citation type="submission" date="2021-05" db="EMBL/GenBank/DDBJ databases">
        <authorList>
            <person name="Alioto T."/>
            <person name="Alioto T."/>
            <person name="Gomez Garrido J."/>
        </authorList>
    </citation>
    <scope>NUCLEOTIDE SEQUENCE</scope>
</reference>